<dbReference type="SUPFAM" id="SSF103473">
    <property type="entry name" value="MFS general substrate transporter"/>
    <property type="match status" value="1"/>
</dbReference>
<dbReference type="GO" id="GO:0005886">
    <property type="term" value="C:plasma membrane"/>
    <property type="evidence" value="ECO:0007669"/>
    <property type="project" value="UniProtKB-SubCell"/>
</dbReference>
<keyword evidence="6 7" id="KW-0472">Membrane</keyword>
<dbReference type="CDD" id="cd17321">
    <property type="entry name" value="MFS_MMR_MDR_like"/>
    <property type="match status" value="1"/>
</dbReference>
<protein>
    <submittedName>
        <fullName evidence="9">MFS transporter</fullName>
    </submittedName>
</protein>
<dbReference type="AlphaFoldDB" id="A0AA37T8N6"/>
<gene>
    <name evidence="9" type="ORF">GCM10007877_11640</name>
</gene>
<comment type="subcellular location">
    <subcellularLocation>
        <location evidence="1">Cell membrane</location>
        <topology evidence="1">Multi-pass membrane protein</topology>
    </subcellularLocation>
</comment>
<keyword evidence="2" id="KW-0813">Transport</keyword>
<dbReference type="PROSITE" id="PS50850">
    <property type="entry name" value="MFS"/>
    <property type="match status" value="1"/>
</dbReference>
<keyword evidence="5 7" id="KW-1133">Transmembrane helix</keyword>
<keyword evidence="4 7" id="KW-0812">Transmembrane</keyword>
<feature type="transmembrane region" description="Helical" evidence="7">
    <location>
        <begin position="300"/>
        <end position="319"/>
    </location>
</feature>
<evidence type="ECO:0000256" key="4">
    <source>
        <dbReference type="ARBA" id="ARBA00022692"/>
    </source>
</evidence>
<proteinExistence type="predicted"/>
<feature type="transmembrane region" description="Helical" evidence="7">
    <location>
        <begin position="141"/>
        <end position="159"/>
    </location>
</feature>
<feature type="transmembrane region" description="Helical" evidence="7">
    <location>
        <begin position="325"/>
        <end position="342"/>
    </location>
</feature>
<keyword evidence="3" id="KW-1003">Cell membrane</keyword>
<organism evidence="9 10">
    <name type="scientific">Marinibactrum halimedae</name>
    <dbReference type="NCBI Taxonomy" id="1444977"/>
    <lineage>
        <taxon>Bacteria</taxon>
        <taxon>Pseudomonadati</taxon>
        <taxon>Pseudomonadota</taxon>
        <taxon>Gammaproteobacteria</taxon>
        <taxon>Cellvibrionales</taxon>
        <taxon>Cellvibrionaceae</taxon>
        <taxon>Marinibactrum</taxon>
    </lineage>
</organism>
<dbReference type="InterPro" id="IPR011701">
    <property type="entry name" value="MFS"/>
</dbReference>
<dbReference type="Pfam" id="PF07690">
    <property type="entry name" value="MFS_1"/>
    <property type="match status" value="1"/>
</dbReference>
<dbReference type="Gene3D" id="1.20.1250.20">
    <property type="entry name" value="MFS general substrate transporter like domains"/>
    <property type="match status" value="1"/>
</dbReference>
<feature type="transmembrane region" description="Helical" evidence="7">
    <location>
        <begin position="363"/>
        <end position="388"/>
    </location>
</feature>
<dbReference type="Gene3D" id="1.20.1720.10">
    <property type="entry name" value="Multidrug resistance protein D"/>
    <property type="match status" value="1"/>
</dbReference>
<feature type="domain" description="Major facilitator superfamily (MFS) profile" evidence="8">
    <location>
        <begin position="1"/>
        <end position="431"/>
    </location>
</feature>
<evidence type="ECO:0000313" key="9">
    <source>
        <dbReference type="EMBL" id="GLS25450.1"/>
    </source>
</evidence>
<dbReference type="PANTHER" id="PTHR42718">
    <property type="entry name" value="MAJOR FACILITATOR SUPERFAMILY MULTIDRUG TRANSPORTER MFSC"/>
    <property type="match status" value="1"/>
</dbReference>
<evidence type="ECO:0000256" key="5">
    <source>
        <dbReference type="ARBA" id="ARBA00022989"/>
    </source>
</evidence>
<dbReference type="InterPro" id="IPR020846">
    <property type="entry name" value="MFS_dom"/>
</dbReference>
<evidence type="ECO:0000259" key="8">
    <source>
        <dbReference type="PROSITE" id="PS50850"/>
    </source>
</evidence>
<evidence type="ECO:0000256" key="2">
    <source>
        <dbReference type="ARBA" id="ARBA00022448"/>
    </source>
</evidence>
<evidence type="ECO:0000256" key="7">
    <source>
        <dbReference type="SAM" id="Phobius"/>
    </source>
</evidence>
<feature type="transmembrane region" description="Helical" evidence="7">
    <location>
        <begin position="271"/>
        <end position="288"/>
    </location>
</feature>
<feature type="transmembrane region" description="Helical" evidence="7">
    <location>
        <begin position="109"/>
        <end position="129"/>
    </location>
</feature>
<comment type="caution">
    <text evidence="9">The sequence shown here is derived from an EMBL/GenBank/DDBJ whole genome shotgun (WGS) entry which is preliminary data.</text>
</comment>
<dbReference type="Proteomes" id="UP001156870">
    <property type="component" value="Unassembled WGS sequence"/>
</dbReference>
<evidence type="ECO:0000256" key="6">
    <source>
        <dbReference type="ARBA" id="ARBA00023136"/>
    </source>
</evidence>
<feature type="transmembrane region" description="Helical" evidence="7">
    <location>
        <begin position="81"/>
        <end position="102"/>
    </location>
</feature>
<evidence type="ECO:0000313" key="10">
    <source>
        <dbReference type="Proteomes" id="UP001156870"/>
    </source>
</evidence>
<accession>A0AA37T8N6</accession>
<name>A0AA37T8N6_9GAMM</name>
<feature type="transmembrane region" description="Helical" evidence="7">
    <location>
        <begin position="196"/>
        <end position="213"/>
    </location>
</feature>
<feature type="transmembrane region" description="Helical" evidence="7">
    <location>
        <begin position="52"/>
        <end position="69"/>
    </location>
</feature>
<evidence type="ECO:0000256" key="1">
    <source>
        <dbReference type="ARBA" id="ARBA00004651"/>
    </source>
</evidence>
<feature type="transmembrane region" description="Helical" evidence="7">
    <location>
        <begin position="408"/>
        <end position="426"/>
    </location>
</feature>
<dbReference type="PANTHER" id="PTHR42718:SF46">
    <property type="entry name" value="BLR6921 PROTEIN"/>
    <property type="match status" value="1"/>
</dbReference>
<keyword evidence="10" id="KW-1185">Reference proteome</keyword>
<dbReference type="GO" id="GO:0022857">
    <property type="term" value="F:transmembrane transporter activity"/>
    <property type="evidence" value="ECO:0007669"/>
    <property type="project" value="InterPro"/>
</dbReference>
<feature type="transmembrane region" description="Helical" evidence="7">
    <location>
        <begin position="234"/>
        <end position="259"/>
    </location>
</feature>
<sequence>MAAVNVALPSIAENLSASAQLISWIPTAFLLSNVAFMLPCSKLADNIGRKRVYIAGLLIVCLASTFAALTPSIEWLLFSRLIQGIGSAMIFGCGMAIITSVFPPNKRGLPLGLNSFCIYLGLALAPMVGGWCTEHLGWRSVFWLQIPASLAVIAIMISQKGEWTNPSQGRYDWKGTVLFGGWAFTFTVGLSGLPNMQYLIGMMLGLILLVWFIRHEADTENPLIRVGMFRESRVFSFSLIAAFLMYAAGYPVAFIVSLYLQYILAMSPIEAGQIMLLQAVAMMILAPFAGKLSDRWDSRWLATSGCAAATIGFFLLTLMNEKSGNTQIALAMILLGIGYGLFTTPNNNTVMSAVVQKEIGSAAASVNLARVSGNLISMGVVTMIVHWLMGDNLITPTQHSELEAATKISLSIATIWALSAGLFSALRGKTL</sequence>
<feature type="transmembrane region" description="Helical" evidence="7">
    <location>
        <begin position="21"/>
        <end position="40"/>
    </location>
</feature>
<feature type="transmembrane region" description="Helical" evidence="7">
    <location>
        <begin position="171"/>
        <end position="190"/>
    </location>
</feature>
<dbReference type="EMBL" id="BSPD01000030">
    <property type="protein sequence ID" value="GLS25450.1"/>
    <property type="molecule type" value="Genomic_DNA"/>
</dbReference>
<reference evidence="9 10" key="1">
    <citation type="journal article" date="2014" name="Int. J. Syst. Evol. Microbiol.">
        <title>Complete genome sequence of Corynebacterium casei LMG S-19264T (=DSM 44701T), isolated from a smear-ripened cheese.</title>
        <authorList>
            <consortium name="US DOE Joint Genome Institute (JGI-PGF)"/>
            <person name="Walter F."/>
            <person name="Albersmeier A."/>
            <person name="Kalinowski J."/>
            <person name="Ruckert C."/>
        </authorList>
    </citation>
    <scope>NUCLEOTIDE SEQUENCE [LARGE SCALE GENOMIC DNA]</scope>
    <source>
        <strain evidence="9 10">NBRC 110095</strain>
    </source>
</reference>
<dbReference type="InterPro" id="IPR036259">
    <property type="entry name" value="MFS_trans_sf"/>
</dbReference>
<evidence type="ECO:0000256" key="3">
    <source>
        <dbReference type="ARBA" id="ARBA00022475"/>
    </source>
</evidence>